<evidence type="ECO:0000313" key="3">
    <source>
        <dbReference type="Proteomes" id="UP000015106"/>
    </source>
</evidence>
<protein>
    <submittedName>
        <fullName evidence="2">Uncharacterized protein</fullName>
    </submittedName>
</protein>
<keyword evidence="3" id="KW-1185">Reference proteome</keyword>
<accession>A0A8R7PHC0</accession>
<reference evidence="3" key="1">
    <citation type="journal article" date="2013" name="Nature">
        <title>Draft genome of the wheat A-genome progenitor Triticum urartu.</title>
        <authorList>
            <person name="Ling H.Q."/>
            <person name="Zhao S."/>
            <person name="Liu D."/>
            <person name="Wang J."/>
            <person name="Sun H."/>
            <person name="Zhang C."/>
            <person name="Fan H."/>
            <person name="Li D."/>
            <person name="Dong L."/>
            <person name="Tao Y."/>
            <person name="Gao C."/>
            <person name="Wu H."/>
            <person name="Li Y."/>
            <person name="Cui Y."/>
            <person name="Guo X."/>
            <person name="Zheng S."/>
            <person name="Wang B."/>
            <person name="Yu K."/>
            <person name="Liang Q."/>
            <person name="Yang W."/>
            <person name="Lou X."/>
            <person name="Chen J."/>
            <person name="Feng M."/>
            <person name="Jian J."/>
            <person name="Zhang X."/>
            <person name="Luo G."/>
            <person name="Jiang Y."/>
            <person name="Liu J."/>
            <person name="Wang Z."/>
            <person name="Sha Y."/>
            <person name="Zhang B."/>
            <person name="Wu H."/>
            <person name="Tang D."/>
            <person name="Shen Q."/>
            <person name="Xue P."/>
            <person name="Zou S."/>
            <person name="Wang X."/>
            <person name="Liu X."/>
            <person name="Wang F."/>
            <person name="Yang Y."/>
            <person name="An X."/>
            <person name="Dong Z."/>
            <person name="Zhang K."/>
            <person name="Zhang X."/>
            <person name="Luo M.C."/>
            <person name="Dvorak J."/>
            <person name="Tong Y."/>
            <person name="Wang J."/>
            <person name="Yang H."/>
            <person name="Li Z."/>
            <person name="Wang D."/>
            <person name="Zhang A."/>
            <person name="Wang J."/>
        </authorList>
    </citation>
    <scope>NUCLEOTIDE SEQUENCE</scope>
    <source>
        <strain evidence="3">cv. G1812</strain>
    </source>
</reference>
<name>A0A8R7PHC0_TRIUA</name>
<evidence type="ECO:0000256" key="1">
    <source>
        <dbReference type="SAM" id="MobiDB-lite"/>
    </source>
</evidence>
<dbReference type="AlphaFoldDB" id="A0A8R7PHC0"/>
<feature type="region of interest" description="Disordered" evidence="1">
    <location>
        <begin position="1"/>
        <end position="59"/>
    </location>
</feature>
<organism evidence="2 3">
    <name type="scientific">Triticum urartu</name>
    <name type="common">Red wild einkorn</name>
    <name type="synonym">Crithodium urartu</name>
    <dbReference type="NCBI Taxonomy" id="4572"/>
    <lineage>
        <taxon>Eukaryota</taxon>
        <taxon>Viridiplantae</taxon>
        <taxon>Streptophyta</taxon>
        <taxon>Embryophyta</taxon>
        <taxon>Tracheophyta</taxon>
        <taxon>Spermatophyta</taxon>
        <taxon>Magnoliopsida</taxon>
        <taxon>Liliopsida</taxon>
        <taxon>Poales</taxon>
        <taxon>Poaceae</taxon>
        <taxon>BOP clade</taxon>
        <taxon>Pooideae</taxon>
        <taxon>Triticodae</taxon>
        <taxon>Triticeae</taxon>
        <taxon>Triticinae</taxon>
        <taxon>Triticum</taxon>
    </lineage>
</organism>
<dbReference type="Proteomes" id="UP000015106">
    <property type="component" value="Chromosome 2"/>
</dbReference>
<sequence length="173" mass="19355">QGLYRGRKERRGRKDVLQVEQQGEGGVLPAGAAVQRAPRRRPLRDGRLPPRLRQAQRARPQPHLLRLPHQLATPSPASAPSACRPTHVHLCMHVCMYSKLCRILLLWYAAEGTDCFCVAPAVTIFYSFWSIFIVAQTEVSRTEKSEIRLDTFFSATTNMDTGLSVSCVASIIL</sequence>
<feature type="compositionally biased region" description="Low complexity" evidence="1">
    <location>
        <begin position="49"/>
        <end position="59"/>
    </location>
</feature>
<evidence type="ECO:0000313" key="2">
    <source>
        <dbReference type="EnsemblPlants" id="TuG1812G0200003789.01.T01.cds280310"/>
    </source>
</evidence>
<feature type="compositionally biased region" description="Basic residues" evidence="1">
    <location>
        <begin position="1"/>
        <end position="11"/>
    </location>
</feature>
<reference evidence="2" key="3">
    <citation type="submission" date="2022-06" db="UniProtKB">
        <authorList>
            <consortium name="EnsemblPlants"/>
        </authorList>
    </citation>
    <scope>IDENTIFICATION</scope>
</reference>
<dbReference type="Gramene" id="TuG1812G0200003789.01.T01">
    <property type="protein sequence ID" value="TuG1812G0200003789.01.T01.cds280310"/>
    <property type="gene ID" value="TuG1812G0200003789.01"/>
</dbReference>
<reference evidence="2" key="2">
    <citation type="submission" date="2018-03" db="EMBL/GenBank/DDBJ databases">
        <title>The Triticum urartu genome reveals the dynamic nature of wheat genome evolution.</title>
        <authorList>
            <person name="Ling H."/>
            <person name="Ma B."/>
            <person name="Shi X."/>
            <person name="Liu H."/>
            <person name="Dong L."/>
            <person name="Sun H."/>
            <person name="Cao Y."/>
            <person name="Gao Q."/>
            <person name="Zheng S."/>
            <person name="Li Y."/>
            <person name="Yu Y."/>
            <person name="Du H."/>
            <person name="Qi M."/>
            <person name="Li Y."/>
            <person name="Yu H."/>
            <person name="Cui Y."/>
            <person name="Wang N."/>
            <person name="Chen C."/>
            <person name="Wu H."/>
            <person name="Zhao Y."/>
            <person name="Zhang J."/>
            <person name="Li Y."/>
            <person name="Zhou W."/>
            <person name="Zhang B."/>
            <person name="Hu W."/>
            <person name="Eijk M."/>
            <person name="Tang J."/>
            <person name="Witsenboer H."/>
            <person name="Zhao S."/>
            <person name="Li Z."/>
            <person name="Zhang A."/>
            <person name="Wang D."/>
            <person name="Liang C."/>
        </authorList>
    </citation>
    <scope>NUCLEOTIDE SEQUENCE [LARGE SCALE GENOMIC DNA]</scope>
    <source>
        <strain evidence="2">cv. G1812</strain>
    </source>
</reference>
<proteinExistence type="predicted"/>
<dbReference type="EnsemblPlants" id="TuG1812G0200003789.01.T01">
    <property type="protein sequence ID" value="TuG1812G0200003789.01.T01.cds280310"/>
    <property type="gene ID" value="TuG1812G0200003789.01"/>
</dbReference>